<feature type="region of interest" description="Disordered" evidence="1">
    <location>
        <begin position="27"/>
        <end position="59"/>
    </location>
</feature>
<proteinExistence type="predicted"/>
<feature type="compositionally biased region" description="Gly residues" evidence="1">
    <location>
        <begin position="29"/>
        <end position="38"/>
    </location>
</feature>
<evidence type="ECO:0000313" key="3">
    <source>
        <dbReference type="Proteomes" id="UP001187315"/>
    </source>
</evidence>
<evidence type="ECO:0000313" key="2">
    <source>
        <dbReference type="EMBL" id="KAK2825625.1"/>
    </source>
</evidence>
<reference evidence="2" key="1">
    <citation type="submission" date="2023-08" db="EMBL/GenBank/DDBJ databases">
        <title>Pelteobagrus vachellii genome.</title>
        <authorList>
            <person name="Liu H."/>
        </authorList>
    </citation>
    <scope>NUCLEOTIDE SEQUENCE</scope>
    <source>
        <strain evidence="2">PRFRI_2022a</strain>
        <tissue evidence="2">Muscle</tissue>
    </source>
</reference>
<organism evidence="2 3">
    <name type="scientific">Tachysurus vachellii</name>
    <name type="common">Darkbarbel catfish</name>
    <name type="synonym">Pelteobagrus vachellii</name>
    <dbReference type="NCBI Taxonomy" id="175792"/>
    <lineage>
        <taxon>Eukaryota</taxon>
        <taxon>Metazoa</taxon>
        <taxon>Chordata</taxon>
        <taxon>Craniata</taxon>
        <taxon>Vertebrata</taxon>
        <taxon>Euteleostomi</taxon>
        <taxon>Actinopterygii</taxon>
        <taxon>Neopterygii</taxon>
        <taxon>Teleostei</taxon>
        <taxon>Ostariophysi</taxon>
        <taxon>Siluriformes</taxon>
        <taxon>Bagridae</taxon>
        <taxon>Tachysurus</taxon>
    </lineage>
</organism>
<feature type="compositionally biased region" description="Pro residues" evidence="1">
    <location>
        <begin position="48"/>
        <end position="59"/>
    </location>
</feature>
<gene>
    <name evidence="2" type="ORF">Q7C36_019552</name>
</gene>
<dbReference type="EMBL" id="JAVHJS010000020">
    <property type="protein sequence ID" value="KAK2825625.1"/>
    <property type="molecule type" value="Genomic_DNA"/>
</dbReference>
<sequence>MELYSSAVSGDSLMITHEDASGVAFEPGENGGLQGILGPGVKKKPISRPRPPAEPPSPPVLSDLCFLSWSFLGSGD</sequence>
<comment type="caution">
    <text evidence="2">The sequence shown here is derived from an EMBL/GenBank/DDBJ whole genome shotgun (WGS) entry which is preliminary data.</text>
</comment>
<accession>A0AA88LWR9</accession>
<name>A0AA88LWR9_TACVA</name>
<keyword evidence="3" id="KW-1185">Reference proteome</keyword>
<dbReference type="AlphaFoldDB" id="A0AA88LWR9"/>
<evidence type="ECO:0000256" key="1">
    <source>
        <dbReference type="SAM" id="MobiDB-lite"/>
    </source>
</evidence>
<dbReference type="Proteomes" id="UP001187315">
    <property type="component" value="Unassembled WGS sequence"/>
</dbReference>
<protein>
    <submittedName>
        <fullName evidence="2">Uncharacterized protein</fullName>
    </submittedName>
</protein>